<dbReference type="EMBL" id="JAULBC010000002">
    <property type="protein sequence ID" value="MEX6687412.1"/>
    <property type="molecule type" value="Genomic_DNA"/>
</dbReference>
<sequence length="425" mass="45534">MKQLILYFVCLLLTPLLATTQIVVSIKLDANINPATAAFIHRSIEKAKNEKATCLLIHLNTPGGLLKSTRVIVSDIMESPVPVVVYVSPPGARAGSAGVFITLAAHIAAMAPGTNIGAAHPVDMQGTVDPIMSEKLTNDAAAFIRTIAEKRKRDEKWAEASVRKSLSITATEALNYQVIDLIADNDKALLTLIDGKMVEVSSGSVILKTRTARIQEDDMTFVEKMLNIISDPNIAYMLMMLGFYGIMFELYSPGAILPGIIGVISLILAFYSLHTLPVNYAGLALIVFAVVLFLLEIKIVSHGLLAISGIISMLLGSMMLIRQDAGAVGKISLSVIISAVSVSALFFLLIIGLGLKAQRTKPVTGIDALIGLTGSSLETLDPVGTILIHGEIWNAESTGGTINKNEKVRVISRKNFKLFVEAIQS</sequence>
<evidence type="ECO:0000313" key="10">
    <source>
        <dbReference type="Proteomes" id="UP001560573"/>
    </source>
</evidence>
<evidence type="ECO:0000256" key="5">
    <source>
        <dbReference type="SAM" id="Phobius"/>
    </source>
</evidence>
<dbReference type="InterPro" id="IPR002810">
    <property type="entry name" value="NfeD-like_C"/>
</dbReference>
<comment type="subcellular location">
    <subcellularLocation>
        <location evidence="1">Membrane</location>
        <topology evidence="1">Multi-pass membrane protein</topology>
    </subcellularLocation>
</comment>
<dbReference type="InterPro" id="IPR052165">
    <property type="entry name" value="Membrane_assoc_protease"/>
</dbReference>
<proteinExistence type="predicted"/>
<dbReference type="SUPFAM" id="SSF141322">
    <property type="entry name" value="NfeD domain-like"/>
    <property type="match status" value="1"/>
</dbReference>
<dbReference type="SUPFAM" id="SSF52096">
    <property type="entry name" value="ClpP/crotonase"/>
    <property type="match status" value="1"/>
</dbReference>
<dbReference type="Gene3D" id="2.40.50.140">
    <property type="entry name" value="Nucleic acid-binding proteins"/>
    <property type="match status" value="1"/>
</dbReference>
<evidence type="ECO:0000256" key="2">
    <source>
        <dbReference type="ARBA" id="ARBA00022692"/>
    </source>
</evidence>
<gene>
    <name evidence="9" type="ORF">QTN47_07925</name>
</gene>
<feature type="transmembrane region" description="Helical" evidence="5">
    <location>
        <begin position="280"/>
        <end position="297"/>
    </location>
</feature>
<dbReference type="InterPro" id="IPR029045">
    <property type="entry name" value="ClpP/crotonase-like_dom_sf"/>
</dbReference>
<dbReference type="Gene3D" id="3.90.226.10">
    <property type="entry name" value="2-enoyl-CoA Hydratase, Chain A, domain 1"/>
    <property type="match status" value="1"/>
</dbReference>
<dbReference type="InterPro" id="IPR056738">
    <property type="entry name" value="NfeD1b_N"/>
</dbReference>
<evidence type="ECO:0000259" key="8">
    <source>
        <dbReference type="Pfam" id="PF25145"/>
    </source>
</evidence>
<dbReference type="Proteomes" id="UP001560573">
    <property type="component" value="Unassembled WGS sequence"/>
</dbReference>
<comment type="caution">
    <text evidence="9">The sequence shown here is derived from an EMBL/GenBank/DDBJ whole genome shotgun (WGS) entry which is preliminary data.</text>
</comment>
<evidence type="ECO:0000313" key="9">
    <source>
        <dbReference type="EMBL" id="MEX6687412.1"/>
    </source>
</evidence>
<dbReference type="InterPro" id="IPR056739">
    <property type="entry name" value="NfeD_membrane"/>
</dbReference>
<protein>
    <submittedName>
        <fullName evidence="9">Nodulation protein NfeD</fullName>
    </submittedName>
</protein>
<evidence type="ECO:0000256" key="3">
    <source>
        <dbReference type="ARBA" id="ARBA00022989"/>
    </source>
</evidence>
<name>A0ABV3ZC16_9BACT</name>
<accession>A0ABV3ZC16</accession>
<reference evidence="9 10" key="1">
    <citation type="submission" date="2023-07" db="EMBL/GenBank/DDBJ databases">
        <authorList>
            <person name="Lian W.-H."/>
        </authorList>
    </citation>
    <scope>NUCLEOTIDE SEQUENCE [LARGE SCALE GENOMIC DNA]</scope>
    <source>
        <strain evidence="9 10">SYSU DXS3180</strain>
    </source>
</reference>
<dbReference type="Pfam" id="PF24961">
    <property type="entry name" value="NfeD_membrane"/>
    <property type="match status" value="1"/>
</dbReference>
<keyword evidence="3 5" id="KW-1133">Transmembrane helix</keyword>
<evidence type="ECO:0000259" key="7">
    <source>
        <dbReference type="Pfam" id="PF24961"/>
    </source>
</evidence>
<feature type="domain" description="NfeD-like C-terminal" evidence="6">
    <location>
        <begin position="367"/>
        <end position="421"/>
    </location>
</feature>
<feature type="domain" description="NfeD1b N-terminal" evidence="8">
    <location>
        <begin position="23"/>
        <end position="185"/>
    </location>
</feature>
<dbReference type="PANTHER" id="PTHR33507:SF4">
    <property type="entry name" value="NODULATION COMPETITIVENESS PROTEIN NFED"/>
    <property type="match status" value="1"/>
</dbReference>
<dbReference type="PANTHER" id="PTHR33507">
    <property type="entry name" value="INNER MEMBRANE PROTEIN YBBJ"/>
    <property type="match status" value="1"/>
</dbReference>
<dbReference type="Pfam" id="PF25145">
    <property type="entry name" value="NfeD1b_N"/>
    <property type="match status" value="1"/>
</dbReference>
<dbReference type="InterPro" id="IPR012340">
    <property type="entry name" value="NA-bd_OB-fold"/>
</dbReference>
<feature type="domain" description="NfeD integral membrane" evidence="7">
    <location>
        <begin position="233"/>
        <end position="350"/>
    </location>
</feature>
<feature type="transmembrane region" description="Helical" evidence="5">
    <location>
        <begin position="333"/>
        <end position="355"/>
    </location>
</feature>
<dbReference type="RefSeq" id="WP_369328817.1">
    <property type="nucleotide sequence ID" value="NZ_JAULBC010000002.1"/>
</dbReference>
<keyword evidence="4 5" id="KW-0472">Membrane</keyword>
<feature type="transmembrane region" description="Helical" evidence="5">
    <location>
        <begin position="304"/>
        <end position="321"/>
    </location>
</feature>
<evidence type="ECO:0000259" key="6">
    <source>
        <dbReference type="Pfam" id="PF01957"/>
    </source>
</evidence>
<keyword evidence="10" id="KW-1185">Reference proteome</keyword>
<evidence type="ECO:0000256" key="4">
    <source>
        <dbReference type="ARBA" id="ARBA00023136"/>
    </source>
</evidence>
<evidence type="ECO:0000256" key="1">
    <source>
        <dbReference type="ARBA" id="ARBA00004141"/>
    </source>
</evidence>
<dbReference type="Pfam" id="PF01957">
    <property type="entry name" value="NfeD"/>
    <property type="match status" value="1"/>
</dbReference>
<organism evidence="9 10">
    <name type="scientific">Danxiaibacter flavus</name>
    <dbReference type="NCBI Taxonomy" id="3049108"/>
    <lineage>
        <taxon>Bacteria</taxon>
        <taxon>Pseudomonadati</taxon>
        <taxon>Bacteroidota</taxon>
        <taxon>Chitinophagia</taxon>
        <taxon>Chitinophagales</taxon>
        <taxon>Chitinophagaceae</taxon>
        <taxon>Danxiaibacter</taxon>
    </lineage>
</organism>
<dbReference type="CDD" id="cd07020">
    <property type="entry name" value="Clp_protease_NfeD_1"/>
    <property type="match status" value="1"/>
</dbReference>
<keyword evidence="2 5" id="KW-0812">Transmembrane</keyword>